<feature type="domain" description="DUF1918" evidence="1">
    <location>
        <begin position="1"/>
        <end position="57"/>
    </location>
</feature>
<name>A0A7X0G2K3_9ACTN</name>
<dbReference type="Proteomes" id="UP000546324">
    <property type="component" value="Unassembled WGS sequence"/>
</dbReference>
<proteinExistence type="predicted"/>
<evidence type="ECO:0000259" key="1">
    <source>
        <dbReference type="Pfam" id="PF08940"/>
    </source>
</evidence>
<keyword evidence="3" id="KW-1185">Reference proteome</keyword>
<sequence>MRASEGDRLIVHGHHVGEAARRAEILEVHGRDGAPPYLVRWDDGHESTFFPSSDSTIEHQPAEWARH</sequence>
<reference evidence="2 3" key="1">
    <citation type="submission" date="2020-08" db="EMBL/GenBank/DDBJ databases">
        <title>Sequencing the genomes of 1000 actinobacteria strains.</title>
        <authorList>
            <person name="Klenk H.-P."/>
        </authorList>
    </citation>
    <scope>NUCLEOTIDE SEQUENCE [LARGE SCALE GENOMIC DNA]</scope>
    <source>
        <strain evidence="2 3">DSM 43675</strain>
    </source>
</reference>
<dbReference type="SUPFAM" id="SSF50118">
    <property type="entry name" value="Cell growth inhibitor/plasmid maintenance toxic component"/>
    <property type="match status" value="1"/>
</dbReference>
<gene>
    <name evidence="2" type="ORF">BKA00_005146</name>
</gene>
<organism evidence="2 3">
    <name type="scientific">Actinomadura coerulea</name>
    <dbReference type="NCBI Taxonomy" id="46159"/>
    <lineage>
        <taxon>Bacteria</taxon>
        <taxon>Bacillati</taxon>
        <taxon>Actinomycetota</taxon>
        <taxon>Actinomycetes</taxon>
        <taxon>Streptosporangiales</taxon>
        <taxon>Thermomonosporaceae</taxon>
        <taxon>Actinomadura</taxon>
    </lineage>
</organism>
<dbReference type="Gene3D" id="2.30.30.440">
    <property type="entry name" value="Domain of unknown function DUF1918"/>
    <property type="match status" value="1"/>
</dbReference>
<dbReference type="EMBL" id="JACHMQ010000001">
    <property type="protein sequence ID" value="MBB6398232.1"/>
    <property type="molecule type" value="Genomic_DNA"/>
</dbReference>
<dbReference type="Pfam" id="PF08940">
    <property type="entry name" value="DUF1918"/>
    <property type="match status" value="1"/>
</dbReference>
<comment type="caution">
    <text evidence="2">The sequence shown here is derived from an EMBL/GenBank/DDBJ whole genome shotgun (WGS) entry which is preliminary data.</text>
</comment>
<dbReference type="AlphaFoldDB" id="A0A7X0G2K3"/>
<accession>A0A7X0G2K3</accession>
<evidence type="ECO:0000313" key="3">
    <source>
        <dbReference type="Proteomes" id="UP000546324"/>
    </source>
</evidence>
<dbReference type="InterPro" id="IPR015035">
    <property type="entry name" value="DUF1918"/>
</dbReference>
<dbReference type="RefSeq" id="WP_185029016.1">
    <property type="nucleotide sequence ID" value="NZ_JACHMQ010000001.1"/>
</dbReference>
<evidence type="ECO:0000313" key="2">
    <source>
        <dbReference type="EMBL" id="MBB6398232.1"/>
    </source>
</evidence>
<protein>
    <recommendedName>
        <fullName evidence="1">DUF1918 domain-containing protein</fullName>
    </recommendedName>
</protein>